<evidence type="ECO:0000256" key="1">
    <source>
        <dbReference type="SAM" id="MobiDB-lite"/>
    </source>
</evidence>
<dbReference type="SUPFAM" id="SSF54001">
    <property type="entry name" value="Cysteine proteinases"/>
    <property type="match status" value="1"/>
</dbReference>
<name>A0A6C2YTT3_9BACT</name>
<reference evidence="2" key="1">
    <citation type="submission" date="2019-04" db="EMBL/GenBank/DDBJ databases">
        <authorList>
            <consortium name="Science for Life Laboratories"/>
        </authorList>
    </citation>
    <scope>NUCLEOTIDE SEQUENCE</scope>
    <source>
        <strain evidence="2">MBLW1</strain>
    </source>
</reference>
<dbReference type="InParanoid" id="A0A6C2YTT3"/>
<dbReference type="EMBL" id="LR593887">
    <property type="protein sequence ID" value="VTS07028.1"/>
    <property type="molecule type" value="Genomic_DNA"/>
</dbReference>
<dbReference type="KEGG" id="tim:GMBLW1_43590"/>
<sequence>MLPLLLGLTLTVSQPSPTAVAQFGYTWPVDRDRHPEHIIAGASQAYVPQEGDLLFYSAKRPLFRMLYAMAGTFKPYHSAIVVRRANGSFALLEAGPRGYEEVVLLTFEERFRTHFETSEEGVIWVRRLKCPLSPMESARLTQFAETQVGKDFAFGRLAMQVTPLRSRGVLGRFTKKSTPANKTWFCSELVATALLDMGRARGSYDVRQIFPRDQFYDRIMDLSPGWELPRRWTWRPCPSDPSQSMQDIRTMPRGGVVP</sequence>
<dbReference type="RefSeq" id="WP_162659861.1">
    <property type="nucleotide sequence ID" value="NZ_LR593887.1"/>
</dbReference>
<dbReference type="Proteomes" id="UP000464378">
    <property type="component" value="Chromosome"/>
</dbReference>
<evidence type="ECO:0000313" key="3">
    <source>
        <dbReference type="Proteomes" id="UP000464378"/>
    </source>
</evidence>
<keyword evidence="3" id="KW-1185">Reference proteome</keyword>
<feature type="region of interest" description="Disordered" evidence="1">
    <location>
        <begin position="237"/>
        <end position="258"/>
    </location>
</feature>
<dbReference type="Gene3D" id="3.90.1720.10">
    <property type="entry name" value="endopeptidase domain like (from Nostoc punctiforme)"/>
    <property type="match status" value="1"/>
</dbReference>
<organism evidence="2">
    <name type="scientific">Tuwongella immobilis</name>
    <dbReference type="NCBI Taxonomy" id="692036"/>
    <lineage>
        <taxon>Bacteria</taxon>
        <taxon>Pseudomonadati</taxon>
        <taxon>Planctomycetota</taxon>
        <taxon>Planctomycetia</taxon>
        <taxon>Gemmatales</taxon>
        <taxon>Gemmataceae</taxon>
        <taxon>Tuwongella</taxon>
    </lineage>
</organism>
<dbReference type="EMBL" id="LR586016">
    <property type="protein sequence ID" value="VIP04834.1"/>
    <property type="molecule type" value="Genomic_DNA"/>
</dbReference>
<dbReference type="InterPro" id="IPR038765">
    <property type="entry name" value="Papain-like_cys_pep_sf"/>
</dbReference>
<accession>A0A6C2YTT3</accession>
<evidence type="ECO:0000313" key="2">
    <source>
        <dbReference type="EMBL" id="VIP04834.1"/>
    </source>
</evidence>
<dbReference type="AlphaFoldDB" id="A0A6C2YTT3"/>
<protein>
    <submittedName>
        <fullName evidence="2">: DUF830</fullName>
    </submittedName>
</protein>
<proteinExistence type="predicted"/>
<gene>
    <name evidence="2" type="ORF">GMBLW1_43590</name>
</gene>